<feature type="domain" description="Malectin-like" evidence="5">
    <location>
        <begin position="28"/>
        <end position="126"/>
    </location>
</feature>
<accession>A0A833QKT7</accession>
<keyword evidence="6" id="KW-0418">Kinase</keyword>
<feature type="domain" description="Malectin-like" evidence="5">
    <location>
        <begin position="149"/>
        <end position="214"/>
    </location>
</feature>
<keyword evidence="3" id="KW-1133">Transmembrane helix</keyword>
<dbReference type="EMBL" id="SWLB01000016">
    <property type="protein sequence ID" value="KAF3328435.1"/>
    <property type="molecule type" value="Genomic_DNA"/>
</dbReference>
<dbReference type="Proteomes" id="UP000623129">
    <property type="component" value="Unassembled WGS sequence"/>
</dbReference>
<evidence type="ECO:0000256" key="4">
    <source>
        <dbReference type="SAM" id="SignalP"/>
    </source>
</evidence>
<sequence length="410" mass="44849">MKVKVPFWCLFLLHISVGVLSQPDSLVSMSLHRRLNAGVDDSVLVRYPADLLDRIWEPFNSPSSWTQVNTTSPVKTPPNDMFQAPSMVMQSGSSNDPGYQIRFYWVIELEYKSPTYFVVMYFAELVPPPSPNPGPDPKKPPKKGSGNSTNQFREFSISINGYLWYDLPVVPQYLMTSEVYGYTQPTTYTQYNVLLQPTDNATLAPLLNAVEIFVVLPTADLPTDSGDCRNLSSTGLSGGIATYFSNFTELQSLDLSFNQLSGSVPSALQKKSQDGTLTLRANDNGSHGPSPSHSNNSSSLSGSASENKMNKSGVIAGVTVTVVVISLVVLFIVLRKRRRPHGPAAEAKPMDWQNRLRIGLESAQGHSSNPSSTTSSMYMRNDNAFTYPSGVGEVSQTYEMGHIVSGPAAR</sequence>
<keyword evidence="3" id="KW-0812">Transmembrane</keyword>
<dbReference type="GO" id="GO:0016020">
    <property type="term" value="C:membrane"/>
    <property type="evidence" value="ECO:0007669"/>
    <property type="project" value="UniProtKB-SubCell"/>
</dbReference>
<comment type="caution">
    <text evidence="6">The sequence shown here is derived from an EMBL/GenBank/DDBJ whole genome shotgun (WGS) entry which is preliminary data.</text>
</comment>
<evidence type="ECO:0000256" key="1">
    <source>
        <dbReference type="ARBA" id="ARBA00004167"/>
    </source>
</evidence>
<protein>
    <submittedName>
        <fullName evidence="6">Putative leucine-rich repeat receptor-like protein kinase</fullName>
    </submittedName>
</protein>
<proteinExistence type="predicted"/>
<keyword evidence="3" id="KW-0472">Membrane</keyword>
<dbReference type="AlphaFoldDB" id="A0A833QKT7"/>
<keyword evidence="6" id="KW-0675">Receptor</keyword>
<dbReference type="SUPFAM" id="SSF52058">
    <property type="entry name" value="L domain-like"/>
    <property type="match status" value="1"/>
</dbReference>
<dbReference type="InterPro" id="IPR032675">
    <property type="entry name" value="LRR_dom_sf"/>
</dbReference>
<keyword evidence="6" id="KW-0808">Transferase</keyword>
<dbReference type="InterPro" id="IPR024788">
    <property type="entry name" value="Malectin-like_Carb-bd_dom"/>
</dbReference>
<feature type="compositionally biased region" description="Polar residues" evidence="2">
    <location>
        <begin position="268"/>
        <end position="283"/>
    </location>
</feature>
<dbReference type="PANTHER" id="PTHR45631:SF202">
    <property type="entry name" value="SENESCENCE-INDUCED RECEPTOR-LIKE SERINE_THREONINE-PROTEIN KINASE"/>
    <property type="match status" value="1"/>
</dbReference>
<feature type="signal peptide" evidence="4">
    <location>
        <begin position="1"/>
        <end position="21"/>
    </location>
</feature>
<comment type="subcellular location">
    <subcellularLocation>
        <location evidence="1">Membrane</location>
        <topology evidence="1">Single-pass membrane protein</topology>
    </subcellularLocation>
</comment>
<dbReference type="Pfam" id="PF00560">
    <property type="entry name" value="LRR_1"/>
    <property type="match status" value="1"/>
</dbReference>
<name>A0A833QKT7_9POAL</name>
<evidence type="ECO:0000313" key="7">
    <source>
        <dbReference type="Proteomes" id="UP000623129"/>
    </source>
</evidence>
<feature type="chain" id="PRO_5032440359" evidence="4">
    <location>
        <begin position="22"/>
        <end position="410"/>
    </location>
</feature>
<dbReference type="GO" id="GO:0016301">
    <property type="term" value="F:kinase activity"/>
    <property type="evidence" value="ECO:0007669"/>
    <property type="project" value="UniProtKB-KW"/>
</dbReference>
<keyword evidence="4" id="KW-0732">Signal</keyword>
<gene>
    <name evidence="6" type="ORF">FCM35_KLT07041</name>
</gene>
<dbReference type="InterPro" id="IPR001611">
    <property type="entry name" value="Leu-rich_rpt"/>
</dbReference>
<feature type="transmembrane region" description="Helical" evidence="3">
    <location>
        <begin position="313"/>
        <end position="334"/>
    </location>
</feature>
<evidence type="ECO:0000259" key="5">
    <source>
        <dbReference type="Pfam" id="PF12819"/>
    </source>
</evidence>
<dbReference type="Gene3D" id="3.80.10.10">
    <property type="entry name" value="Ribonuclease Inhibitor"/>
    <property type="match status" value="1"/>
</dbReference>
<keyword evidence="7" id="KW-1185">Reference proteome</keyword>
<feature type="compositionally biased region" description="Low complexity" evidence="2">
    <location>
        <begin position="284"/>
        <end position="305"/>
    </location>
</feature>
<feature type="region of interest" description="Disordered" evidence="2">
    <location>
        <begin position="268"/>
        <end position="306"/>
    </location>
</feature>
<dbReference type="Pfam" id="PF12819">
    <property type="entry name" value="Malectin_like"/>
    <property type="match status" value="2"/>
</dbReference>
<reference evidence="6" key="1">
    <citation type="submission" date="2020-01" db="EMBL/GenBank/DDBJ databases">
        <title>Genome sequence of Kobresia littledalei, the first chromosome-level genome in the family Cyperaceae.</title>
        <authorList>
            <person name="Qu G."/>
        </authorList>
    </citation>
    <scope>NUCLEOTIDE SEQUENCE</scope>
    <source>
        <strain evidence="6">C.B.Clarke</strain>
        <tissue evidence="6">Leaf</tissue>
    </source>
</reference>
<dbReference type="OrthoDB" id="785492at2759"/>
<dbReference type="PANTHER" id="PTHR45631">
    <property type="entry name" value="OS07G0107800 PROTEIN-RELATED"/>
    <property type="match status" value="1"/>
</dbReference>
<organism evidence="6 7">
    <name type="scientific">Carex littledalei</name>
    <dbReference type="NCBI Taxonomy" id="544730"/>
    <lineage>
        <taxon>Eukaryota</taxon>
        <taxon>Viridiplantae</taxon>
        <taxon>Streptophyta</taxon>
        <taxon>Embryophyta</taxon>
        <taxon>Tracheophyta</taxon>
        <taxon>Spermatophyta</taxon>
        <taxon>Magnoliopsida</taxon>
        <taxon>Liliopsida</taxon>
        <taxon>Poales</taxon>
        <taxon>Cyperaceae</taxon>
        <taxon>Cyperoideae</taxon>
        <taxon>Cariceae</taxon>
        <taxon>Carex</taxon>
        <taxon>Carex subgen. Euthyceras</taxon>
    </lineage>
</organism>
<evidence type="ECO:0000313" key="6">
    <source>
        <dbReference type="EMBL" id="KAF3328435.1"/>
    </source>
</evidence>
<feature type="region of interest" description="Disordered" evidence="2">
    <location>
        <begin position="130"/>
        <end position="150"/>
    </location>
</feature>
<evidence type="ECO:0000256" key="3">
    <source>
        <dbReference type="SAM" id="Phobius"/>
    </source>
</evidence>
<evidence type="ECO:0000256" key="2">
    <source>
        <dbReference type="SAM" id="MobiDB-lite"/>
    </source>
</evidence>